<organism evidence="11 12">
    <name type="scientific">Dethiosulfovibrio salsuginis</name>
    <dbReference type="NCBI Taxonomy" id="561720"/>
    <lineage>
        <taxon>Bacteria</taxon>
        <taxon>Thermotogati</taxon>
        <taxon>Synergistota</taxon>
        <taxon>Synergistia</taxon>
        <taxon>Synergistales</taxon>
        <taxon>Dethiosulfovibrionaceae</taxon>
        <taxon>Dethiosulfovibrio</taxon>
    </lineage>
</organism>
<dbReference type="Pfam" id="PF00163">
    <property type="entry name" value="Ribosomal_S4"/>
    <property type="match status" value="1"/>
</dbReference>
<accession>A0A1X7KXL3</accession>
<dbReference type="OrthoDB" id="9803672at2"/>
<evidence type="ECO:0000259" key="10">
    <source>
        <dbReference type="SMART" id="SM01390"/>
    </source>
</evidence>
<dbReference type="PROSITE" id="PS50889">
    <property type="entry name" value="S4"/>
    <property type="match status" value="1"/>
</dbReference>
<protein>
    <recommendedName>
        <fullName evidence="6 7">Small ribosomal subunit protein uS4</fullName>
    </recommendedName>
</protein>
<dbReference type="InterPro" id="IPR005709">
    <property type="entry name" value="Ribosomal_uS4_bac-type"/>
</dbReference>
<keyword evidence="2 7" id="KW-0699">rRNA-binding</keyword>
<evidence type="ECO:0000259" key="9">
    <source>
        <dbReference type="SMART" id="SM00363"/>
    </source>
</evidence>
<dbReference type="CDD" id="cd00165">
    <property type="entry name" value="S4"/>
    <property type="match status" value="1"/>
</dbReference>
<dbReference type="GO" id="GO:0015935">
    <property type="term" value="C:small ribosomal subunit"/>
    <property type="evidence" value="ECO:0007669"/>
    <property type="project" value="InterPro"/>
</dbReference>
<keyword evidence="12" id="KW-1185">Reference proteome</keyword>
<dbReference type="GO" id="GO:0006412">
    <property type="term" value="P:translation"/>
    <property type="evidence" value="ECO:0007669"/>
    <property type="project" value="UniProtKB-UniRule"/>
</dbReference>
<dbReference type="InterPro" id="IPR002942">
    <property type="entry name" value="S4_RNA-bd"/>
</dbReference>
<dbReference type="InterPro" id="IPR018079">
    <property type="entry name" value="Ribosomal_uS4_CS"/>
</dbReference>
<dbReference type="PANTHER" id="PTHR11831:SF4">
    <property type="entry name" value="SMALL RIBOSOMAL SUBUNIT PROTEIN US4M"/>
    <property type="match status" value="1"/>
</dbReference>
<dbReference type="GO" id="GO:0003735">
    <property type="term" value="F:structural constituent of ribosome"/>
    <property type="evidence" value="ECO:0007669"/>
    <property type="project" value="InterPro"/>
</dbReference>
<dbReference type="Proteomes" id="UP000193355">
    <property type="component" value="Unassembled WGS sequence"/>
</dbReference>
<dbReference type="InterPro" id="IPR036986">
    <property type="entry name" value="S4_RNA-bd_sf"/>
</dbReference>
<dbReference type="InterPro" id="IPR001912">
    <property type="entry name" value="Ribosomal_uS4_N"/>
</dbReference>
<dbReference type="Gene3D" id="1.10.1050.10">
    <property type="entry name" value="Ribosomal Protein S4 Delta 41, Chain A, domain 1"/>
    <property type="match status" value="1"/>
</dbReference>
<gene>
    <name evidence="7" type="primary">rpsD</name>
    <name evidence="11" type="ORF">SAMN06275492_13913</name>
</gene>
<dbReference type="AlphaFoldDB" id="A0A1X7KXL3"/>
<dbReference type="NCBIfam" id="TIGR01017">
    <property type="entry name" value="rpsD_bact"/>
    <property type="match status" value="1"/>
</dbReference>
<name>A0A1X7KXL3_9BACT</name>
<dbReference type="HAMAP" id="MF_01306_B">
    <property type="entry name" value="Ribosomal_uS4_B"/>
    <property type="match status" value="1"/>
</dbReference>
<keyword evidence="4 7" id="KW-0689">Ribosomal protein</keyword>
<proteinExistence type="inferred from homology"/>
<reference evidence="12" key="1">
    <citation type="submission" date="2017-04" db="EMBL/GenBank/DDBJ databases">
        <authorList>
            <person name="Varghese N."/>
            <person name="Submissions S."/>
        </authorList>
    </citation>
    <scope>NUCLEOTIDE SEQUENCE [LARGE SCALE GENOMIC DNA]</scope>
    <source>
        <strain evidence="12">USBA 82</strain>
    </source>
</reference>
<evidence type="ECO:0000256" key="6">
    <source>
        <dbReference type="ARBA" id="ARBA00035254"/>
    </source>
</evidence>
<comment type="subunit">
    <text evidence="7">Part of the 30S ribosomal subunit. Contacts protein S5. The interaction surface between S4 and S5 is involved in control of translational fidelity.</text>
</comment>
<keyword evidence="5 7" id="KW-0687">Ribonucleoprotein</keyword>
<dbReference type="SMART" id="SM01390">
    <property type="entry name" value="Ribosomal_S4"/>
    <property type="match status" value="1"/>
</dbReference>
<dbReference type="FunFam" id="3.10.290.10:FF:000001">
    <property type="entry name" value="30S ribosomal protein S4"/>
    <property type="match status" value="1"/>
</dbReference>
<dbReference type="SUPFAM" id="SSF55174">
    <property type="entry name" value="Alpha-L RNA-binding motif"/>
    <property type="match status" value="1"/>
</dbReference>
<evidence type="ECO:0000256" key="2">
    <source>
        <dbReference type="ARBA" id="ARBA00022730"/>
    </source>
</evidence>
<dbReference type="SMART" id="SM00363">
    <property type="entry name" value="S4"/>
    <property type="match status" value="1"/>
</dbReference>
<dbReference type="STRING" id="561720.SAMN06275492_13913"/>
<evidence type="ECO:0000256" key="4">
    <source>
        <dbReference type="ARBA" id="ARBA00022980"/>
    </source>
</evidence>
<comment type="similarity">
    <text evidence="1 7 8">Belongs to the universal ribosomal protein uS4 family.</text>
</comment>
<dbReference type="Gene3D" id="3.10.290.10">
    <property type="entry name" value="RNA-binding S4 domain"/>
    <property type="match status" value="1"/>
</dbReference>
<sequence>MSKNTNRKNAPKGKMVRRFGVNVFGNTKYDRLLAKKSGAAGKGGKRPAKVSIYGQQLLEKQKIRFAYGVSEKQLLAAFAKAKKQPGVTGHNMLVLLESRLDNVVYRLGLCSTRPQARQLVCHGHFTVNDRKLDIPSAIVKPGDVIAVAEGSRDVKILKENAEIASAVSKPAWLSLNGMVGKVERLPERQEIPTIADEQIVVEFYSR</sequence>
<dbReference type="InterPro" id="IPR022801">
    <property type="entry name" value="Ribosomal_uS4"/>
</dbReference>
<dbReference type="NCBIfam" id="NF003717">
    <property type="entry name" value="PRK05327.1"/>
    <property type="match status" value="1"/>
</dbReference>
<evidence type="ECO:0000256" key="7">
    <source>
        <dbReference type="HAMAP-Rule" id="MF_01306"/>
    </source>
</evidence>
<comment type="function">
    <text evidence="7">One of the primary rRNA binding proteins, it binds directly to 16S rRNA where it nucleates assembly of the body of the 30S subunit.</text>
</comment>
<evidence type="ECO:0000256" key="1">
    <source>
        <dbReference type="ARBA" id="ARBA00007465"/>
    </source>
</evidence>
<comment type="function">
    <text evidence="7">With S5 and S12 plays an important role in translational accuracy.</text>
</comment>
<dbReference type="PROSITE" id="PS00632">
    <property type="entry name" value="RIBOSOMAL_S4"/>
    <property type="match status" value="1"/>
</dbReference>
<feature type="domain" description="Small ribosomal subunit protein uS4 N-terminal" evidence="10">
    <location>
        <begin position="7"/>
        <end position="97"/>
    </location>
</feature>
<feature type="domain" description="RNA-binding S4" evidence="9">
    <location>
        <begin position="98"/>
        <end position="162"/>
    </location>
</feature>
<dbReference type="EMBL" id="FXBB01000039">
    <property type="protein sequence ID" value="SMG46087.1"/>
    <property type="molecule type" value="Genomic_DNA"/>
</dbReference>
<evidence type="ECO:0000256" key="5">
    <source>
        <dbReference type="ARBA" id="ARBA00023274"/>
    </source>
</evidence>
<evidence type="ECO:0000313" key="11">
    <source>
        <dbReference type="EMBL" id="SMG46087.1"/>
    </source>
</evidence>
<dbReference type="PANTHER" id="PTHR11831">
    <property type="entry name" value="30S 40S RIBOSOMAL PROTEIN"/>
    <property type="match status" value="1"/>
</dbReference>
<dbReference type="GO" id="GO:0019843">
    <property type="term" value="F:rRNA binding"/>
    <property type="evidence" value="ECO:0007669"/>
    <property type="project" value="UniProtKB-UniRule"/>
</dbReference>
<evidence type="ECO:0000256" key="3">
    <source>
        <dbReference type="ARBA" id="ARBA00022884"/>
    </source>
</evidence>
<evidence type="ECO:0000256" key="8">
    <source>
        <dbReference type="RuleBase" id="RU003699"/>
    </source>
</evidence>
<dbReference type="GO" id="GO:0042274">
    <property type="term" value="P:ribosomal small subunit biogenesis"/>
    <property type="evidence" value="ECO:0007669"/>
    <property type="project" value="TreeGrafter"/>
</dbReference>
<keyword evidence="3 7" id="KW-0694">RNA-binding</keyword>
<dbReference type="RefSeq" id="WP_085545448.1">
    <property type="nucleotide sequence ID" value="NZ_FXBB01000039.1"/>
</dbReference>
<dbReference type="Pfam" id="PF01479">
    <property type="entry name" value="S4"/>
    <property type="match status" value="1"/>
</dbReference>
<evidence type="ECO:0000313" key="12">
    <source>
        <dbReference type="Proteomes" id="UP000193355"/>
    </source>
</evidence>